<dbReference type="PROSITE" id="PS50005">
    <property type="entry name" value="TPR"/>
    <property type="match status" value="1"/>
</dbReference>
<keyword evidence="3" id="KW-1185">Reference proteome</keyword>
<dbReference type="PANTHER" id="PTHR44998">
    <property type="match status" value="1"/>
</dbReference>
<organism evidence="2 3">
    <name type="scientific">Actinoplanes campanulatus</name>
    <dbReference type="NCBI Taxonomy" id="113559"/>
    <lineage>
        <taxon>Bacteria</taxon>
        <taxon>Bacillati</taxon>
        <taxon>Actinomycetota</taxon>
        <taxon>Actinomycetes</taxon>
        <taxon>Micromonosporales</taxon>
        <taxon>Micromonosporaceae</taxon>
        <taxon>Actinoplanes</taxon>
    </lineage>
</organism>
<reference evidence="2 3" key="1">
    <citation type="submission" date="2020-08" db="EMBL/GenBank/DDBJ databases">
        <title>Genomic Encyclopedia of Type Strains, Phase III (KMG-III): the genomes of soil and plant-associated and newly described type strains.</title>
        <authorList>
            <person name="Whitman W."/>
        </authorList>
    </citation>
    <scope>NUCLEOTIDE SEQUENCE [LARGE SCALE GENOMIC DNA]</scope>
    <source>
        <strain evidence="2 3">CECT 3287</strain>
    </source>
</reference>
<gene>
    <name evidence="2" type="ORF">FHR83_003229</name>
</gene>
<sequence>MRRTLVRLGLAAALAAALLGVAALLTWPRSTTPAVPIAARQPADVLVQRIARTQQQLRDVPGDWPTWAALGAAYLERARVTADPAYYPKAEQAARRSLALRADGNSDALVVLGALANARHDFPAARGHAEKALTVNDHDAEAYGVLADALTQLGDADGATRAVQRMLDLRPGLSAYARASYDLELHGRVSEAESLMRQALDNAVDPHDVAFCRAQLGDLAFGRGDLATAETEYGIALSAAPATGTARHGMARIAAARGDLTGYPGLPPSMSSMVEYALLLKAADRDAEAGTQLDLAAAADRLFTANGGTDRLATAELALAQGRPADAVTAARAEWAVRQHPDVADTLAWALHATGRNAEALPYAQRAVAGGARPAVYSYHLGMIHLGLGQHGAARTELESALSTNPHFSPIDVPAARRALAGLPASGGPR</sequence>
<proteinExistence type="predicted"/>
<dbReference type="InterPro" id="IPR019734">
    <property type="entry name" value="TPR_rpt"/>
</dbReference>
<dbReference type="AlphaFoldDB" id="A0A7W5FEK7"/>
<dbReference type="SUPFAM" id="SSF48452">
    <property type="entry name" value="TPR-like"/>
    <property type="match status" value="2"/>
</dbReference>
<dbReference type="Gene3D" id="1.25.40.10">
    <property type="entry name" value="Tetratricopeptide repeat domain"/>
    <property type="match status" value="3"/>
</dbReference>
<keyword evidence="1" id="KW-0802">TPR repeat</keyword>
<evidence type="ECO:0000256" key="1">
    <source>
        <dbReference type="PROSITE-ProRule" id="PRU00339"/>
    </source>
</evidence>
<evidence type="ECO:0000313" key="3">
    <source>
        <dbReference type="Proteomes" id="UP000590749"/>
    </source>
</evidence>
<dbReference type="RefSeq" id="WP_183220391.1">
    <property type="nucleotide sequence ID" value="NZ_BMPW01000004.1"/>
</dbReference>
<dbReference type="EMBL" id="JACHXF010000006">
    <property type="protein sequence ID" value="MBB3095559.1"/>
    <property type="molecule type" value="Genomic_DNA"/>
</dbReference>
<comment type="caution">
    <text evidence="2">The sequence shown here is derived from an EMBL/GenBank/DDBJ whole genome shotgun (WGS) entry which is preliminary data.</text>
</comment>
<dbReference type="PANTHER" id="PTHR44998:SF1">
    <property type="entry name" value="UDP-N-ACETYLGLUCOSAMINE--PEPTIDE N-ACETYLGLUCOSAMINYLTRANSFERASE 110 KDA SUBUNIT"/>
    <property type="match status" value="1"/>
</dbReference>
<feature type="repeat" description="TPR" evidence="1">
    <location>
        <begin position="140"/>
        <end position="173"/>
    </location>
</feature>
<name>A0A7W5FEK7_9ACTN</name>
<dbReference type="Proteomes" id="UP000590749">
    <property type="component" value="Unassembled WGS sequence"/>
</dbReference>
<dbReference type="Pfam" id="PF13181">
    <property type="entry name" value="TPR_8"/>
    <property type="match status" value="1"/>
</dbReference>
<protein>
    <submittedName>
        <fullName evidence="2">Tetratricopeptide (TPR) repeat protein</fullName>
    </submittedName>
</protein>
<evidence type="ECO:0000313" key="2">
    <source>
        <dbReference type="EMBL" id="MBB3095559.1"/>
    </source>
</evidence>
<dbReference type="SMART" id="SM00028">
    <property type="entry name" value="TPR"/>
    <property type="match status" value="4"/>
</dbReference>
<accession>A0A7W5FEK7</accession>
<dbReference type="InterPro" id="IPR011990">
    <property type="entry name" value="TPR-like_helical_dom_sf"/>
</dbReference>